<evidence type="ECO:0000313" key="12">
    <source>
        <dbReference type="EMBL" id="GAA2155572.1"/>
    </source>
</evidence>
<keyword evidence="12" id="KW-0540">Nuclease</keyword>
<keyword evidence="5" id="KW-0862">Zinc</keyword>
<reference evidence="13" key="1">
    <citation type="journal article" date="2019" name="Int. J. Syst. Evol. Microbiol.">
        <title>The Global Catalogue of Microorganisms (GCM) 10K type strain sequencing project: providing services to taxonomists for standard genome sequencing and annotation.</title>
        <authorList>
            <consortium name="The Broad Institute Genomics Platform"/>
            <consortium name="The Broad Institute Genome Sequencing Center for Infectious Disease"/>
            <person name="Wu L."/>
            <person name="Ma J."/>
        </authorList>
    </citation>
    <scope>NUCLEOTIDE SEQUENCE [LARGE SCALE GENOMIC DNA]</scope>
    <source>
        <strain evidence="13">JCM 13850</strain>
    </source>
</reference>
<evidence type="ECO:0000259" key="11">
    <source>
        <dbReference type="Pfam" id="PF12323"/>
    </source>
</evidence>
<feature type="region of interest" description="Disordered" evidence="8">
    <location>
        <begin position="377"/>
        <end position="411"/>
    </location>
</feature>
<evidence type="ECO:0000256" key="3">
    <source>
        <dbReference type="ARBA" id="ARBA00022578"/>
    </source>
</evidence>
<dbReference type="Pfam" id="PF12323">
    <property type="entry name" value="HTH_OrfB_IS605"/>
    <property type="match status" value="1"/>
</dbReference>
<evidence type="ECO:0000256" key="6">
    <source>
        <dbReference type="ARBA" id="ARBA00023125"/>
    </source>
</evidence>
<keyword evidence="6" id="KW-0238">DNA-binding</keyword>
<keyword evidence="12" id="KW-0255">Endonuclease</keyword>
<dbReference type="EMBL" id="BAAAMR010000069">
    <property type="protein sequence ID" value="GAA2155572.1"/>
    <property type="molecule type" value="Genomic_DNA"/>
</dbReference>
<evidence type="ECO:0000259" key="9">
    <source>
        <dbReference type="Pfam" id="PF01385"/>
    </source>
</evidence>
<keyword evidence="3" id="KW-0815">Transposition</keyword>
<protein>
    <submittedName>
        <fullName evidence="12">RNA-guided endonuclease TnpB family protein</fullName>
    </submittedName>
</protein>
<dbReference type="NCBIfam" id="NF040570">
    <property type="entry name" value="guided_TnpB"/>
    <property type="match status" value="1"/>
</dbReference>
<comment type="similarity">
    <text evidence="2">In the N-terminal section; belongs to the transposase 2 family.</text>
</comment>
<dbReference type="InterPro" id="IPR001959">
    <property type="entry name" value="Transposase"/>
</dbReference>
<proteinExistence type="inferred from homology"/>
<dbReference type="Pfam" id="PF01385">
    <property type="entry name" value="OrfB_IS605"/>
    <property type="match status" value="1"/>
</dbReference>
<dbReference type="GO" id="GO:0004519">
    <property type="term" value="F:endonuclease activity"/>
    <property type="evidence" value="ECO:0007669"/>
    <property type="project" value="UniProtKB-KW"/>
</dbReference>
<comment type="caution">
    <text evidence="12">The sequence shown here is derived from an EMBL/GenBank/DDBJ whole genome shotgun (WGS) entry which is preliminary data.</text>
</comment>
<dbReference type="PANTHER" id="PTHR30405">
    <property type="entry name" value="TRANSPOSASE"/>
    <property type="match status" value="1"/>
</dbReference>
<evidence type="ECO:0000256" key="7">
    <source>
        <dbReference type="ARBA" id="ARBA00023172"/>
    </source>
</evidence>
<feature type="domain" description="Probable transposase IS891/IS1136/IS1341" evidence="9">
    <location>
        <begin position="168"/>
        <end position="280"/>
    </location>
</feature>
<dbReference type="RefSeq" id="WP_344275579.1">
    <property type="nucleotide sequence ID" value="NZ_BAAAMR010000069.1"/>
</dbReference>
<dbReference type="InterPro" id="IPR051399">
    <property type="entry name" value="RNA-guided_DNA_endo/Transpos"/>
</dbReference>
<dbReference type="NCBIfam" id="TIGR01766">
    <property type="entry name" value="IS200/IS605 family accessory protein TnpB-like domain"/>
    <property type="match status" value="1"/>
</dbReference>
<feature type="compositionally biased region" description="Polar residues" evidence="8">
    <location>
        <begin position="382"/>
        <end position="391"/>
    </location>
</feature>
<dbReference type="Proteomes" id="UP001501020">
    <property type="component" value="Unassembled WGS sequence"/>
</dbReference>
<feature type="domain" description="Cas12f1-like TNB" evidence="10">
    <location>
        <begin position="292"/>
        <end position="359"/>
    </location>
</feature>
<sequence length="411" mass="46781">MRTAYKCRAYPDPEQAAIFGRTFGCVRLVWNKALAERHRAWHADGRRTSYKETDAALTAWKKTEDLAFLNEVSSVPLQQALRHQHAAFAGFFAGRARYPRFKNRNSRQSAHYTRSAFRIKNDELWLAKTTAPLAFVWSFDGVDLATLNPTMVVISRDCDDRWYVTFAIDADTPEPMEAARHQIGVDLGVKDFAVTSDGDRIANPRHMEKKQRNLAHYQRRMARCQPGSNNRRKAKAKVARAHRKVRNARADFLHRTTTGLVRRADTIVIEDLNISGMVRNRRLARAISDCGWGEFRRQLEYKCERAGRTLVVVDRWYPSSKTCSACGHLLAELSLSTRRWTCPGCRTRHDRDVNAAKNILAAGRAVVGDTPGDVCGADVRRQGTSLPQSAAKQKHPRREPWESLPRRRGSQ</sequence>
<feature type="domain" description="Transposase putative helix-turn-helix" evidence="11">
    <location>
        <begin position="1"/>
        <end position="45"/>
    </location>
</feature>
<dbReference type="PANTHER" id="PTHR30405:SF25">
    <property type="entry name" value="RNA-GUIDED DNA ENDONUCLEASE INSQ-RELATED"/>
    <property type="match status" value="1"/>
</dbReference>
<dbReference type="InterPro" id="IPR021027">
    <property type="entry name" value="Transposase_put_HTH"/>
</dbReference>
<keyword evidence="12" id="KW-0378">Hydrolase</keyword>
<keyword evidence="13" id="KW-1185">Reference proteome</keyword>
<name>A0ABP5LWT9_9ACTN</name>
<evidence type="ECO:0000259" key="10">
    <source>
        <dbReference type="Pfam" id="PF07282"/>
    </source>
</evidence>
<evidence type="ECO:0000256" key="4">
    <source>
        <dbReference type="ARBA" id="ARBA00022723"/>
    </source>
</evidence>
<keyword evidence="4" id="KW-0479">Metal-binding</keyword>
<evidence type="ECO:0000256" key="8">
    <source>
        <dbReference type="SAM" id="MobiDB-lite"/>
    </source>
</evidence>
<comment type="similarity">
    <text evidence="1">In the C-terminal section; belongs to the transposase 35 family.</text>
</comment>
<organism evidence="12 13">
    <name type="scientific">Actinomadura napierensis</name>
    <dbReference type="NCBI Taxonomy" id="267854"/>
    <lineage>
        <taxon>Bacteria</taxon>
        <taxon>Bacillati</taxon>
        <taxon>Actinomycetota</taxon>
        <taxon>Actinomycetes</taxon>
        <taxon>Streptosporangiales</taxon>
        <taxon>Thermomonosporaceae</taxon>
        <taxon>Actinomadura</taxon>
    </lineage>
</organism>
<evidence type="ECO:0000313" key="13">
    <source>
        <dbReference type="Proteomes" id="UP001501020"/>
    </source>
</evidence>
<dbReference type="InterPro" id="IPR010095">
    <property type="entry name" value="Cas12f1-like_TNB"/>
</dbReference>
<dbReference type="Pfam" id="PF07282">
    <property type="entry name" value="Cas12f1-like_TNB"/>
    <property type="match status" value="1"/>
</dbReference>
<evidence type="ECO:0000256" key="2">
    <source>
        <dbReference type="ARBA" id="ARBA00011044"/>
    </source>
</evidence>
<gene>
    <name evidence="12" type="ORF">GCM10009727_63610</name>
</gene>
<evidence type="ECO:0000256" key="1">
    <source>
        <dbReference type="ARBA" id="ARBA00008761"/>
    </source>
</evidence>
<accession>A0ABP5LWT9</accession>
<evidence type="ECO:0000256" key="5">
    <source>
        <dbReference type="ARBA" id="ARBA00022833"/>
    </source>
</evidence>
<keyword evidence="7" id="KW-0233">DNA recombination</keyword>